<keyword evidence="8" id="KW-1185">Reference proteome</keyword>
<dbReference type="Gene3D" id="3.40.640.10">
    <property type="entry name" value="Type I PLP-dependent aspartate aminotransferase-like (Major domain)"/>
    <property type="match status" value="1"/>
</dbReference>
<evidence type="ECO:0000256" key="1">
    <source>
        <dbReference type="ARBA" id="ARBA00001933"/>
    </source>
</evidence>
<evidence type="ECO:0000256" key="6">
    <source>
        <dbReference type="RuleBase" id="RU003560"/>
    </source>
</evidence>
<sequence>MNADALRSIKQDMAHHVHPQSNLRQHAEQGPLMITHGKGVFIYDSEGREIIDGFSGLGCVSLGYNNERLVNAAIRQMNTLPFAPTFYNRSHPRVAELGERLIDMAPSGMNRVMFQCSGSEANDTAIKLLWYTNTARGEPQRRKIIGRVRGYHGNTIATVSLSGQPHMHAKFGLPLPEFKHTELPNYYRFHIDGESEEEFSGRMAAKFEELILAEGPETVAAFFAEPAISGGGALMPPEGYWREMQAVLRKYDIKLLADEVVCGFGRTGNMWGSQTWGLEPDMVSCAKALSAAFFPISALMFKDALYADMIKNSDEVGTFGHGYTYAGHPVGAAVSLEALDIYDEIDLVGQVRRVSKRFLENCHAMADHPLVAEVRGVGLFCGFELMKDAKAREPFDPAWKVGELVQNFAHDRGLYLRAIGDRMSFMPPLIINEDEIDIATERFKGALDDAWAVIKAKM</sequence>
<evidence type="ECO:0000313" key="8">
    <source>
        <dbReference type="Proteomes" id="UP000193061"/>
    </source>
</evidence>
<dbReference type="PANTHER" id="PTHR43094:SF1">
    <property type="entry name" value="AMINOTRANSFERASE CLASS-III"/>
    <property type="match status" value="1"/>
</dbReference>
<dbReference type="Pfam" id="PF00202">
    <property type="entry name" value="Aminotran_3"/>
    <property type="match status" value="1"/>
</dbReference>
<dbReference type="InterPro" id="IPR005814">
    <property type="entry name" value="Aminotrans_3"/>
</dbReference>
<dbReference type="PIRSF" id="PIRSF000521">
    <property type="entry name" value="Transaminase_4ab_Lys_Orn"/>
    <property type="match status" value="1"/>
</dbReference>
<dbReference type="OrthoDB" id="9801834at2"/>
<dbReference type="InterPro" id="IPR015422">
    <property type="entry name" value="PyrdxlP-dep_Trfase_small"/>
</dbReference>
<dbReference type="NCBIfam" id="NF004767">
    <property type="entry name" value="PRK06105.1"/>
    <property type="match status" value="1"/>
</dbReference>
<keyword evidence="5 6" id="KW-0663">Pyridoxal phosphate</keyword>
<evidence type="ECO:0000313" key="7">
    <source>
        <dbReference type="EMBL" id="SLN44637.1"/>
    </source>
</evidence>
<proteinExistence type="inferred from homology"/>
<dbReference type="InterPro" id="IPR015421">
    <property type="entry name" value="PyrdxlP-dep_Trfase_major"/>
</dbReference>
<dbReference type="EMBL" id="FWFX01000006">
    <property type="protein sequence ID" value="SLN44637.1"/>
    <property type="molecule type" value="Genomic_DNA"/>
</dbReference>
<dbReference type="FunFam" id="3.40.640.10:FF:000014">
    <property type="entry name" value="Adenosylmethionine-8-amino-7-oxononanoate aminotransferase, probable"/>
    <property type="match status" value="1"/>
</dbReference>
<keyword evidence="4 7" id="KW-0808">Transferase</keyword>
<dbReference type="PANTHER" id="PTHR43094">
    <property type="entry name" value="AMINOTRANSFERASE"/>
    <property type="match status" value="1"/>
</dbReference>
<name>A0A1X6ZBH5_9RHOB</name>
<accession>A0A1X6ZBH5</accession>
<dbReference type="EC" id="2.6.1.77" evidence="7"/>
<dbReference type="GO" id="GO:0031299">
    <property type="term" value="F:taurine-pyruvate aminotransferase activity"/>
    <property type="evidence" value="ECO:0007669"/>
    <property type="project" value="UniProtKB-EC"/>
</dbReference>
<reference evidence="7 8" key="1">
    <citation type="submission" date="2017-03" db="EMBL/GenBank/DDBJ databases">
        <authorList>
            <person name="Afonso C.L."/>
            <person name="Miller P.J."/>
            <person name="Scott M.A."/>
            <person name="Spackman E."/>
            <person name="Goraichik I."/>
            <person name="Dimitrov K.M."/>
            <person name="Suarez D.L."/>
            <person name="Swayne D.E."/>
        </authorList>
    </citation>
    <scope>NUCLEOTIDE SEQUENCE [LARGE SCALE GENOMIC DNA]</scope>
    <source>
        <strain evidence="7 8">CECT 7450</strain>
    </source>
</reference>
<comment type="similarity">
    <text evidence="2 6">Belongs to the class-III pyridoxal-phosphate-dependent aminotransferase family.</text>
</comment>
<organism evidence="7 8">
    <name type="scientific">Roseovarius albus</name>
    <dbReference type="NCBI Taxonomy" id="1247867"/>
    <lineage>
        <taxon>Bacteria</taxon>
        <taxon>Pseudomonadati</taxon>
        <taxon>Pseudomonadota</taxon>
        <taxon>Alphaproteobacteria</taxon>
        <taxon>Rhodobacterales</taxon>
        <taxon>Roseobacteraceae</taxon>
        <taxon>Roseovarius</taxon>
    </lineage>
</organism>
<dbReference type="GO" id="GO:0030170">
    <property type="term" value="F:pyridoxal phosphate binding"/>
    <property type="evidence" value="ECO:0007669"/>
    <property type="project" value="InterPro"/>
</dbReference>
<keyword evidence="7" id="KW-0670">Pyruvate</keyword>
<dbReference type="PROSITE" id="PS00600">
    <property type="entry name" value="AA_TRANSFER_CLASS_3"/>
    <property type="match status" value="1"/>
</dbReference>
<dbReference type="Proteomes" id="UP000193061">
    <property type="component" value="Unassembled WGS sequence"/>
</dbReference>
<dbReference type="AlphaFoldDB" id="A0A1X6ZBH5"/>
<evidence type="ECO:0000256" key="2">
    <source>
        <dbReference type="ARBA" id="ARBA00008954"/>
    </source>
</evidence>
<evidence type="ECO:0000256" key="4">
    <source>
        <dbReference type="ARBA" id="ARBA00022679"/>
    </source>
</evidence>
<evidence type="ECO:0000256" key="5">
    <source>
        <dbReference type="ARBA" id="ARBA00022898"/>
    </source>
</evidence>
<evidence type="ECO:0000256" key="3">
    <source>
        <dbReference type="ARBA" id="ARBA00022576"/>
    </source>
</evidence>
<gene>
    <name evidence="7" type="primary">tpa_2</name>
    <name evidence="7" type="ORF">ROA7450_02161</name>
</gene>
<protein>
    <submittedName>
        <fullName evidence="7">Taurine--pyruvate aminotransferase</fullName>
        <ecNumber evidence="7">2.6.1.77</ecNumber>
    </submittedName>
</protein>
<dbReference type="CDD" id="cd00610">
    <property type="entry name" value="OAT_like"/>
    <property type="match status" value="1"/>
</dbReference>
<dbReference type="RefSeq" id="WP_085805943.1">
    <property type="nucleotide sequence ID" value="NZ_FWFX01000006.1"/>
</dbReference>
<comment type="cofactor">
    <cofactor evidence="1">
        <name>pyridoxal 5'-phosphate</name>
        <dbReference type="ChEBI" id="CHEBI:597326"/>
    </cofactor>
</comment>
<dbReference type="InterPro" id="IPR015424">
    <property type="entry name" value="PyrdxlP-dep_Trfase"/>
</dbReference>
<dbReference type="Gene3D" id="3.90.1150.10">
    <property type="entry name" value="Aspartate Aminotransferase, domain 1"/>
    <property type="match status" value="1"/>
</dbReference>
<keyword evidence="3 7" id="KW-0032">Aminotransferase</keyword>
<dbReference type="InterPro" id="IPR049704">
    <property type="entry name" value="Aminotrans_3_PPA_site"/>
</dbReference>
<dbReference type="SUPFAM" id="SSF53383">
    <property type="entry name" value="PLP-dependent transferases"/>
    <property type="match status" value="1"/>
</dbReference>